<proteinExistence type="inferred from homology"/>
<dbReference type="Gene3D" id="3.40.50.2300">
    <property type="match status" value="2"/>
</dbReference>
<dbReference type="GO" id="GO:0006865">
    <property type="term" value="P:amino acid transport"/>
    <property type="evidence" value="ECO:0007669"/>
    <property type="project" value="UniProtKB-KW"/>
</dbReference>
<dbReference type="AlphaFoldDB" id="A0A5C4LGV1"/>
<gene>
    <name evidence="6" type="ORF">FF100_15535</name>
</gene>
<dbReference type="CDD" id="cd06327">
    <property type="entry name" value="PBP1_SBP-like"/>
    <property type="match status" value="1"/>
</dbReference>
<reference evidence="6 7" key="1">
    <citation type="submission" date="2019-06" db="EMBL/GenBank/DDBJ databases">
        <title>Genome of Methylobacterium sp. 17Sr1-39.</title>
        <authorList>
            <person name="Seo T."/>
        </authorList>
    </citation>
    <scope>NUCLEOTIDE SEQUENCE [LARGE SCALE GENOMIC DNA]</scope>
    <source>
        <strain evidence="6 7">17Sr1-39</strain>
    </source>
</reference>
<feature type="chain" id="PRO_5022684489" evidence="4">
    <location>
        <begin position="18"/>
        <end position="403"/>
    </location>
</feature>
<evidence type="ECO:0000256" key="4">
    <source>
        <dbReference type="SAM" id="SignalP"/>
    </source>
</evidence>
<comment type="similarity">
    <text evidence="1">Belongs to the leucine-binding protein family.</text>
</comment>
<name>A0A5C4LGV1_9HYPH</name>
<keyword evidence="3" id="KW-0813">Transport</keyword>
<dbReference type="EMBL" id="VDDA01000005">
    <property type="protein sequence ID" value="TNC13019.1"/>
    <property type="molecule type" value="Genomic_DNA"/>
</dbReference>
<feature type="domain" description="Leucine-binding protein" evidence="5">
    <location>
        <begin position="31"/>
        <end position="368"/>
    </location>
</feature>
<comment type="caution">
    <text evidence="6">The sequence shown here is derived from an EMBL/GenBank/DDBJ whole genome shotgun (WGS) entry which is preliminary data.</text>
</comment>
<dbReference type="RefSeq" id="WP_139036578.1">
    <property type="nucleotide sequence ID" value="NZ_VDDA01000005.1"/>
</dbReference>
<accession>A0A5C4LGV1</accession>
<feature type="signal peptide" evidence="4">
    <location>
        <begin position="1"/>
        <end position="17"/>
    </location>
</feature>
<evidence type="ECO:0000256" key="1">
    <source>
        <dbReference type="ARBA" id="ARBA00010062"/>
    </source>
</evidence>
<evidence type="ECO:0000313" key="6">
    <source>
        <dbReference type="EMBL" id="TNC13019.1"/>
    </source>
</evidence>
<sequence length="403" mass="42466">MRPLSLGLALLAGTVAAADPGPASAQISGNSVKIGVLTDMAGIFSDANGKGSVVAAQMAVADAGGKVGDVPIELIWADHQNKPDIGASIARKWYDSEGVDVIVDIPVSPIALAVQRLADEKKKIALLSSAGSSDITGKFCTGTTIQWTYNTYALANVAGRAAVRRGDDTWFFITTDYGFGHALDRDATEAVTASGGKVLGRALNPIATADFSSYILTAQASGAKVVALASSGNDMQTAVKQAGEFGLVGGGQKLLGLLFDVTDVKGLGLKATQGMLLSTPFYWDRDAESRAFAERFRKAHGAMPTMHQAGVYSAVSHYLKAVKTLGSDAAEAVVAEMRRTPVNDVFAKSGRVREDGQMVHDFFLAEVKTPAESKGEWDYYKILATVPGDEAYQPADRCPRVKK</sequence>
<dbReference type="InterPro" id="IPR051010">
    <property type="entry name" value="BCAA_transport"/>
</dbReference>
<keyword evidence="7" id="KW-1185">Reference proteome</keyword>
<dbReference type="Proteomes" id="UP000305267">
    <property type="component" value="Unassembled WGS sequence"/>
</dbReference>
<keyword evidence="3" id="KW-0029">Amino-acid transport</keyword>
<evidence type="ECO:0000313" key="7">
    <source>
        <dbReference type="Proteomes" id="UP000305267"/>
    </source>
</evidence>
<organism evidence="6 7">
    <name type="scientific">Methylobacterium terricola</name>
    <dbReference type="NCBI Taxonomy" id="2583531"/>
    <lineage>
        <taxon>Bacteria</taxon>
        <taxon>Pseudomonadati</taxon>
        <taxon>Pseudomonadota</taxon>
        <taxon>Alphaproteobacteria</taxon>
        <taxon>Hyphomicrobiales</taxon>
        <taxon>Methylobacteriaceae</taxon>
        <taxon>Methylobacterium</taxon>
    </lineage>
</organism>
<evidence type="ECO:0000259" key="5">
    <source>
        <dbReference type="Pfam" id="PF13458"/>
    </source>
</evidence>
<keyword evidence="2 4" id="KW-0732">Signal</keyword>
<dbReference type="PANTHER" id="PTHR30483">
    <property type="entry name" value="LEUCINE-SPECIFIC-BINDING PROTEIN"/>
    <property type="match status" value="1"/>
</dbReference>
<dbReference type="InterPro" id="IPR028081">
    <property type="entry name" value="Leu-bd"/>
</dbReference>
<dbReference type="PANTHER" id="PTHR30483:SF6">
    <property type="entry name" value="PERIPLASMIC BINDING PROTEIN OF ABC TRANSPORTER FOR NATURAL AMINO ACIDS"/>
    <property type="match status" value="1"/>
</dbReference>
<evidence type="ECO:0000256" key="3">
    <source>
        <dbReference type="ARBA" id="ARBA00022970"/>
    </source>
</evidence>
<dbReference type="OrthoDB" id="5794591at2"/>
<dbReference type="Pfam" id="PF13458">
    <property type="entry name" value="Peripla_BP_6"/>
    <property type="match status" value="1"/>
</dbReference>
<protein>
    <submittedName>
        <fullName evidence="6">ABC transporter substrate-binding protein</fullName>
    </submittedName>
</protein>
<dbReference type="SUPFAM" id="SSF53822">
    <property type="entry name" value="Periplasmic binding protein-like I"/>
    <property type="match status" value="1"/>
</dbReference>
<dbReference type="InterPro" id="IPR028082">
    <property type="entry name" value="Peripla_BP_I"/>
</dbReference>
<evidence type="ECO:0000256" key="2">
    <source>
        <dbReference type="ARBA" id="ARBA00022729"/>
    </source>
</evidence>